<sequence>MIKHVLGDVVGAAGDFLRRHLKSKAVREAEKRRQERRKQAAWLKVRKAGALGSASAIGAFGYAMTVAPVTMAALAAGAAAVAGMAASGLWRGREPASFSREELAALPCRAEEWLLDQRLALPDSVSGSIDSILVNFGDLPAHLAEADPRSTLAWDARKLIGEHLPNLVDSWCKLPALTRDRDVETRRRFEEGLATIAQEIARLTEEASRAERMRVETHGRYLDARYKDGLSGS</sequence>
<dbReference type="Proteomes" id="UP000241167">
    <property type="component" value="Unassembled WGS sequence"/>
</dbReference>
<evidence type="ECO:0000256" key="2">
    <source>
        <dbReference type="SAM" id="Phobius"/>
    </source>
</evidence>
<proteinExistence type="predicted"/>
<keyword evidence="2" id="KW-0472">Membrane</keyword>
<dbReference type="OrthoDB" id="7594143at2"/>
<feature type="coiled-coil region" evidence="1">
    <location>
        <begin position="186"/>
        <end position="213"/>
    </location>
</feature>
<dbReference type="EMBL" id="PXYI01000004">
    <property type="protein sequence ID" value="PSJ39590.1"/>
    <property type="molecule type" value="Genomic_DNA"/>
</dbReference>
<gene>
    <name evidence="3" type="ORF">C7I55_13380</name>
</gene>
<dbReference type="RefSeq" id="WP_106513488.1">
    <property type="nucleotide sequence ID" value="NZ_PXYI01000004.1"/>
</dbReference>
<keyword evidence="2" id="KW-0812">Transmembrane</keyword>
<comment type="caution">
    <text evidence="3">The sequence shown here is derived from an EMBL/GenBank/DDBJ whole genome shotgun (WGS) entry which is preliminary data.</text>
</comment>
<keyword evidence="2" id="KW-1133">Transmembrane helix</keyword>
<reference evidence="3 4" key="1">
    <citation type="submission" date="2018-03" db="EMBL/GenBank/DDBJ databases">
        <title>The draft genome of Sphingosinicella sp. GL-C-18.</title>
        <authorList>
            <person name="Liu L."/>
            <person name="Li L."/>
            <person name="Liang L."/>
            <person name="Zhang X."/>
            <person name="Wang T."/>
        </authorList>
    </citation>
    <scope>NUCLEOTIDE SEQUENCE [LARGE SCALE GENOMIC DNA]</scope>
    <source>
        <strain evidence="3 4">GL-C-18</strain>
    </source>
</reference>
<name>A0A2P7QNR2_9SPHN</name>
<evidence type="ECO:0000313" key="4">
    <source>
        <dbReference type="Proteomes" id="UP000241167"/>
    </source>
</evidence>
<accession>A0A2P7QNR2</accession>
<evidence type="ECO:0000256" key="1">
    <source>
        <dbReference type="SAM" id="Coils"/>
    </source>
</evidence>
<keyword evidence="1" id="KW-0175">Coiled coil</keyword>
<protein>
    <submittedName>
        <fullName evidence="3">Uncharacterized protein</fullName>
    </submittedName>
</protein>
<keyword evidence="4" id="KW-1185">Reference proteome</keyword>
<dbReference type="AlphaFoldDB" id="A0A2P7QNR2"/>
<feature type="transmembrane region" description="Helical" evidence="2">
    <location>
        <begin position="69"/>
        <end position="90"/>
    </location>
</feature>
<evidence type="ECO:0000313" key="3">
    <source>
        <dbReference type="EMBL" id="PSJ39590.1"/>
    </source>
</evidence>
<feature type="transmembrane region" description="Helical" evidence="2">
    <location>
        <begin position="41"/>
        <end position="63"/>
    </location>
</feature>
<organism evidence="3 4">
    <name type="scientific">Allosphingosinicella deserti</name>
    <dbReference type="NCBI Taxonomy" id="2116704"/>
    <lineage>
        <taxon>Bacteria</taxon>
        <taxon>Pseudomonadati</taxon>
        <taxon>Pseudomonadota</taxon>
        <taxon>Alphaproteobacteria</taxon>
        <taxon>Sphingomonadales</taxon>
        <taxon>Sphingomonadaceae</taxon>
        <taxon>Allosphingosinicella</taxon>
    </lineage>
</organism>